<dbReference type="RefSeq" id="WP_114133451.1">
    <property type="nucleotide sequence ID" value="NZ_CP068434.1"/>
</dbReference>
<dbReference type="PANTHER" id="PTHR46401:SF2">
    <property type="entry name" value="GLYCOSYLTRANSFERASE WBBK-RELATED"/>
    <property type="match status" value="1"/>
</dbReference>
<dbReference type="PANTHER" id="PTHR46401">
    <property type="entry name" value="GLYCOSYLTRANSFERASE WBBK-RELATED"/>
    <property type="match status" value="1"/>
</dbReference>
<dbReference type="EMBL" id="QDHA01000045">
    <property type="protein sequence ID" value="RCJ06760.1"/>
    <property type="molecule type" value="Genomic_DNA"/>
</dbReference>
<feature type="domain" description="Glycosyl transferase family 1" evidence="2">
    <location>
        <begin position="174"/>
        <end position="324"/>
    </location>
</feature>
<protein>
    <submittedName>
        <fullName evidence="3">Glycosyltransferase</fullName>
    </submittedName>
</protein>
<dbReference type="GO" id="GO:0016757">
    <property type="term" value="F:glycosyltransferase activity"/>
    <property type="evidence" value="ECO:0007669"/>
    <property type="project" value="InterPro"/>
</dbReference>
<dbReference type="Pfam" id="PF00534">
    <property type="entry name" value="Glycos_transf_1"/>
    <property type="match status" value="1"/>
</dbReference>
<dbReference type="InterPro" id="IPR001296">
    <property type="entry name" value="Glyco_trans_1"/>
</dbReference>
<dbReference type="Proteomes" id="UP000253501">
    <property type="component" value="Unassembled WGS sequence"/>
</dbReference>
<accession>A0A367PFV9</accession>
<dbReference type="CDD" id="cd03801">
    <property type="entry name" value="GT4_PimA-like"/>
    <property type="match status" value="1"/>
</dbReference>
<sequence length="378" mass="41623">MKISYLYGSCARNDAISNAIRHEVASLVRSGLAEVKLYAFHCDHDDLPFEQVGSVGDVLLSSHFQESDLVICHFGIYHPLFDLLAVTPKRMRKLVVFHNITPKQFVPADQHPLIERSLSQMSNIVWADHVICVSETNLGVLREAGISTPATVLGLAVDSDLQAPARKPSHVDGVVRIAFVGRMVNSKGPLELLKGLEYVLANGGALANGSGFQLDLIGNLNYSDARVTEQVRLEMTALNKRFAGRVNIQLHGNAPEAIKQKVLQEADLFVLPTYHEGFCVPIVEALSSGCLVVTYDNSNTPAVSGDLAILVETGNQHALNHAILAQIARLQSNDWTAEGQGSYRTYVERCRQHVAGFSPEHTERAFLRFLDKWMLPHI</sequence>
<evidence type="ECO:0000259" key="2">
    <source>
        <dbReference type="Pfam" id="PF00534"/>
    </source>
</evidence>
<gene>
    <name evidence="3" type="ORF">DDK22_19980</name>
</gene>
<proteinExistence type="predicted"/>
<name>A0A367PFV9_CUPNE</name>
<comment type="caution">
    <text evidence="3">The sequence shown here is derived from an EMBL/GenBank/DDBJ whole genome shotgun (WGS) entry which is preliminary data.</text>
</comment>
<evidence type="ECO:0000313" key="3">
    <source>
        <dbReference type="EMBL" id="RCJ06760.1"/>
    </source>
</evidence>
<evidence type="ECO:0000256" key="1">
    <source>
        <dbReference type="ARBA" id="ARBA00022679"/>
    </source>
</evidence>
<dbReference type="Gene3D" id="3.40.50.2000">
    <property type="entry name" value="Glycogen Phosphorylase B"/>
    <property type="match status" value="2"/>
</dbReference>
<reference evidence="3 4" key="1">
    <citation type="submission" date="2018-04" db="EMBL/GenBank/DDBJ databases">
        <title>Cupriavidus necator CR12 genome sequencing and assembly.</title>
        <authorList>
            <person name="Ben Fekih I."/>
            <person name="Mazhar H.S."/>
            <person name="Bello S.K."/>
            <person name="Rensing C."/>
        </authorList>
    </citation>
    <scope>NUCLEOTIDE SEQUENCE [LARGE SCALE GENOMIC DNA]</scope>
    <source>
        <strain evidence="3 4">CR12</strain>
    </source>
</reference>
<keyword evidence="1 3" id="KW-0808">Transferase</keyword>
<evidence type="ECO:0000313" key="4">
    <source>
        <dbReference type="Proteomes" id="UP000253501"/>
    </source>
</evidence>
<dbReference type="SUPFAM" id="SSF53756">
    <property type="entry name" value="UDP-Glycosyltransferase/glycogen phosphorylase"/>
    <property type="match status" value="1"/>
</dbReference>
<dbReference type="GO" id="GO:0009103">
    <property type="term" value="P:lipopolysaccharide biosynthetic process"/>
    <property type="evidence" value="ECO:0007669"/>
    <property type="project" value="TreeGrafter"/>
</dbReference>
<organism evidence="3 4">
    <name type="scientific">Cupriavidus necator</name>
    <name type="common">Alcaligenes eutrophus</name>
    <name type="synonym">Ralstonia eutropha</name>
    <dbReference type="NCBI Taxonomy" id="106590"/>
    <lineage>
        <taxon>Bacteria</taxon>
        <taxon>Pseudomonadati</taxon>
        <taxon>Pseudomonadota</taxon>
        <taxon>Betaproteobacteria</taxon>
        <taxon>Burkholderiales</taxon>
        <taxon>Burkholderiaceae</taxon>
        <taxon>Cupriavidus</taxon>
    </lineage>
</organism>
<dbReference type="AlphaFoldDB" id="A0A367PFV9"/>